<comment type="caution">
    <text evidence="3">The sequence shown here is derived from an EMBL/GenBank/DDBJ whole genome shotgun (WGS) entry which is preliminary data.</text>
</comment>
<evidence type="ECO:0000313" key="3">
    <source>
        <dbReference type="EMBL" id="POF34361.1"/>
    </source>
</evidence>
<evidence type="ECO:0000259" key="2">
    <source>
        <dbReference type="Pfam" id="PF08241"/>
    </source>
</evidence>
<dbReference type="InterPro" id="IPR013216">
    <property type="entry name" value="Methyltransf_11"/>
</dbReference>
<dbReference type="AlphaFoldDB" id="A0A2S3V318"/>
<keyword evidence="4" id="KW-1185">Reference proteome</keyword>
<proteinExistence type="predicted"/>
<feature type="domain" description="Methyltransferase type 11" evidence="2">
    <location>
        <begin position="101"/>
        <end position="200"/>
    </location>
</feature>
<evidence type="ECO:0000256" key="1">
    <source>
        <dbReference type="SAM" id="MobiDB-lite"/>
    </source>
</evidence>
<name>A0A2S3V318_9HYPH</name>
<dbReference type="Gene3D" id="3.40.50.150">
    <property type="entry name" value="Vaccinia Virus protein VP39"/>
    <property type="match status" value="1"/>
</dbReference>
<dbReference type="GO" id="GO:0008757">
    <property type="term" value="F:S-adenosylmethionine-dependent methyltransferase activity"/>
    <property type="evidence" value="ECO:0007669"/>
    <property type="project" value="InterPro"/>
</dbReference>
<gene>
    <name evidence="3" type="ORF">CLV41_101815</name>
</gene>
<keyword evidence="3" id="KW-0489">Methyltransferase</keyword>
<evidence type="ECO:0000313" key="4">
    <source>
        <dbReference type="Proteomes" id="UP000236959"/>
    </source>
</evidence>
<keyword evidence="3" id="KW-0808">Transferase</keyword>
<dbReference type="RefSeq" id="WP_170107107.1">
    <property type="nucleotide sequence ID" value="NZ_PPCN01000001.1"/>
</dbReference>
<accession>A0A2S3V318</accession>
<dbReference type="SUPFAM" id="SSF53335">
    <property type="entry name" value="S-adenosyl-L-methionine-dependent methyltransferases"/>
    <property type="match status" value="1"/>
</dbReference>
<dbReference type="Pfam" id="PF08241">
    <property type="entry name" value="Methyltransf_11"/>
    <property type="match status" value="1"/>
</dbReference>
<dbReference type="InterPro" id="IPR029063">
    <property type="entry name" value="SAM-dependent_MTases_sf"/>
</dbReference>
<feature type="compositionally biased region" description="Basic and acidic residues" evidence="1">
    <location>
        <begin position="1"/>
        <end position="14"/>
    </location>
</feature>
<sequence>MSKAIDTKPADEMAKLNSSEGQKGETPGTAFEEATAAAKKIWANNENEEYRKDNSHFRGVGRWTDDERWKSIGKNSLTALNRHIRMVTNDPFYWTQERNMLEWGPGGGSNAYAFRKLVQYYYGVDISQDNLNETERVASEDGTQGFVPVLLNSSIDDVIKSVREPVDIFLSTAVFQHFPSKAYGVEVLKCVHQVLKPGGIGMVQIRFDNGNPKYKPIAELEEYHEKHITATSYALDEFFGILQEIGFYEIFITGLNRDINYVTYLFRRKNNA</sequence>
<reference evidence="3 4" key="1">
    <citation type="submission" date="2018-01" db="EMBL/GenBank/DDBJ databases">
        <title>Genomic Encyclopedia of Archaeal and Bacterial Type Strains, Phase II (KMG-II): from individual species to whole genera.</title>
        <authorList>
            <person name="Goeker M."/>
        </authorList>
    </citation>
    <scope>NUCLEOTIDE SEQUENCE [LARGE SCALE GENOMIC DNA]</scope>
    <source>
        <strain evidence="3 4">DSM 17023</strain>
    </source>
</reference>
<protein>
    <submittedName>
        <fullName evidence="3">Methyltransferase family protein</fullName>
    </submittedName>
</protein>
<dbReference type="GO" id="GO:0032259">
    <property type="term" value="P:methylation"/>
    <property type="evidence" value="ECO:0007669"/>
    <property type="project" value="UniProtKB-KW"/>
</dbReference>
<dbReference type="CDD" id="cd02440">
    <property type="entry name" value="AdoMet_MTases"/>
    <property type="match status" value="1"/>
</dbReference>
<feature type="region of interest" description="Disordered" evidence="1">
    <location>
        <begin position="1"/>
        <end position="29"/>
    </location>
</feature>
<organism evidence="3 4">
    <name type="scientific">Roseibium marinum</name>
    <dbReference type="NCBI Taxonomy" id="281252"/>
    <lineage>
        <taxon>Bacteria</taxon>
        <taxon>Pseudomonadati</taxon>
        <taxon>Pseudomonadota</taxon>
        <taxon>Alphaproteobacteria</taxon>
        <taxon>Hyphomicrobiales</taxon>
        <taxon>Stappiaceae</taxon>
        <taxon>Roseibium</taxon>
    </lineage>
</organism>
<dbReference type="EMBL" id="PPCN01000001">
    <property type="protein sequence ID" value="POF34361.1"/>
    <property type="molecule type" value="Genomic_DNA"/>
</dbReference>
<dbReference type="Proteomes" id="UP000236959">
    <property type="component" value="Unassembled WGS sequence"/>
</dbReference>